<keyword evidence="2" id="KW-0547">Nucleotide-binding</keyword>
<evidence type="ECO:0000313" key="6">
    <source>
        <dbReference type="Proteomes" id="UP001595882"/>
    </source>
</evidence>
<feature type="domain" description="ABC transporter" evidence="4">
    <location>
        <begin position="6"/>
        <end position="232"/>
    </location>
</feature>
<dbReference type="RefSeq" id="WP_390252535.1">
    <property type="nucleotide sequence ID" value="NZ_JBHSDT010000008.1"/>
</dbReference>
<keyword evidence="1" id="KW-0813">Transport</keyword>
<dbReference type="GO" id="GO:0005524">
    <property type="term" value="F:ATP binding"/>
    <property type="evidence" value="ECO:0007669"/>
    <property type="project" value="UniProtKB-KW"/>
</dbReference>
<dbReference type="PROSITE" id="PS50893">
    <property type="entry name" value="ABC_TRANSPORTER_2"/>
    <property type="match status" value="1"/>
</dbReference>
<reference evidence="6" key="1">
    <citation type="journal article" date="2019" name="Int. J. Syst. Evol. Microbiol.">
        <title>The Global Catalogue of Microorganisms (GCM) 10K type strain sequencing project: providing services to taxonomists for standard genome sequencing and annotation.</title>
        <authorList>
            <consortium name="The Broad Institute Genomics Platform"/>
            <consortium name="The Broad Institute Genome Sequencing Center for Infectious Disease"/>
            <person name="Wu L."/>
            <person name="Ma J."/>
        </authorList>
    </citation>
    <scope>NUCLEOTIDE SEQUENCE [LARGE SCALE GENOMIC DNA]</scope>
    <source>
        <strain evidence="6">CCUG 37865</strain>
    </source>
</reference>
<evidence type="ECO:0000313" key="5">
    <source>
        <dbReference type="EMBL" id="MFC4403996.1"/>
    </source>
</evidence>
<proteinExistence type="predicted"/>
<dbReference type="SUPFAM" id="SSF52540">
    <property type="entry name" value="P-loop containing nucleoside triphosphate hydrolases"/>
    <property type="match status" value="1"/>
</dbReference>
<organism evidence="5 6">
    <name type="scientific">Gracilibacillus xinjiangensis</name>
    <dbReference type="NCBI Taxonomy" id="1193282"/>
    <lineage>
        <taxon>Bacteria</taxon>
        <taxon>Bacillati</taxon>
        <taxon>Bacillota</taxon>
        <taxon>Bacilli</taxon>
        <taxon>Bacillales</taxon>
        <taxon>Bacillaceae</taxon>
        <taxon>Gracilibacillus</taxon>
    </lineage>
</organism>
<dbReference type="SMART" id="SM00382">
    <property type="entry name" value="AAA"/>
    <property type="match status" value="1"/>
</dbReference>
<name>A0ABV8WZG0_9BACI</name>
<dbReference type="PANTHER" id="PTHR42939">
    <property type="entry name" value="ABC TRANSPORTER ATP-BINDING PROTEIN ALBC-RELATED"/>
    <property type="match status" value="1"/>
</dbReference>
<dbReference type="InterPro" id="IPR003439">
    <property type="entry name" value="ABC_transporter-like_ATP-bd"/>
</dbReference>
<gene>
    <name evidence="5" type="ORF">ACFOY7_13045</name>
</gene>
<accession>A0ABV8WZG0</accession>
<dbReference type="CDD" id="cd03230">
    <property type="entry name" value="ABC_DR_subfamily_A"/>
    <property type="match status" value="1"/>
</dbReference>
<comment type="caution">
    <text evidence="5">The sequence shown here is derived from an EMBL/GenBank/DDBJ whole genome shotgun (WGS) entry which is preliminary data.</text>
</comment>
<keyword evidence="3 5" id="KW-0067">ATP-binding</keyword>
<dbReference type="Gene3D" id="3.40.50.300">
    <property type="entry name" value="P-loop containing nucleotide triphosphate hydrolases"/>
    <property type="match status" value="1"/>
</dbReference>
<evidence type="ECO:0000256" key="1">
    <source>
        <dbReference type="ARBA" id="ARBA00022448"/>
    </source>
</evidence>
<evidence type="ECO:0000259" key="4">
    <source>
        <dbReference type="PROSITE" id="PS50893"/>
    </source>
</evidence>
<dbReference type="PANTHER" id="PTHR42939:SF1">
    <property type="entry name" value="ABC TRANSPORTER ATP-BINDING PROTEIN ALBC-RELATED"/>
    <property type="match status" value="1"/>
</dbReference>
<dbReference type="EMBL" id="JBHSDT010000008">
    <property type="protein sequence ID" value="MFC4403996.1"/>
    <property type="molecule type" value="Genomic_DNA"/>
</dbReference>
<evidence type="ECO:0000256" key="3">
    <source>
        <dbReference type="ARBA" id="ARBA00022840"/>
    </source>
</evidence>
<keyword evidence="6" id="KW-1185">Reference proteome</keyword>
<evidence type="ECO:0000256" key="2">
    <source>
        <dbReference type="ARBA" id="ARBA00022741"/>
    </source>
</evidence>
<dbReference type="InterPro" id="IPR003593">
    <property type="entry name" value="AAA+_ATPase"/>
</dbReference>
<dbReference type="Pfam" id="PF00005">
    <property type="entry name" value="ABC_tran"/>
    <property type="match status" value="1"/>
</dbReference>
<dbReference type="InterPro" id="IPR051782">
    <property type="entry name" value="ABC_Transporter_VariousFunc"/>
</dbReference>
<dbReference type="InterPro" id="IPR027417">
    <property type="entry name" value="P-loop_NTPase"/>
</dbReference>
<dbReference type="Proteomes" id="UP001595882">
    <property type="component" value="Unassembled WGS sequence"/>
</dbReference>
<sequence length="290" mass="33869">MSNYVLEVEQLAKSFKYFQFGPVDLQVEKGTVIGLVGENGSGKSTFFHLVLQLLSPDRGTVHCLTHDISVNSSTAKEKIGYAGNNIYEGYGQLTIKQLAQLVSYWYRHWDKDKYRTMIEKYQINEKEKYQNCSAGTKKKVEFVFAMVHSPQLLLLDEPFSGVDIRSKRKMQEELADFMENPHNAIILSTHQQEEMNALCDYLWIMDQGTIIAKVEKDEILQQWMRVWLKDLPNEIKQHRYVVEYDVETPNIVTNNFEEMEKVLARSNVAYTHFKRMELDEILAYIMEEGR</sequence>
<protein>
    <submittedName>
        <fullName evidence="5">ATP-binding cassette domain-containing protein</fullName>
    </submittedName>
</protein>